<dbReference type="EMBL" id="OU900101">
    <property type="protein sequence ID" value="CAG9864515.1"/>
    <property type="molecule type" value="Genomic_DNA"/>
</dbReference>
<dbReference type="PANTHER" id="PTHR13318">
    <property type="entry name" value="PARTNER OF PAIRED, ISOFORM B-RELATED"/>
    <property type="match status" value="1"/>
</dbReference>
<feature type="domain" description="F-box/LRR-repeat protein 15-like leucin rich repeat" evidence="1">
    <location>
        <begin position="120"/>
        <end position="255"/>
    </location>
</feature>
<dbReference type="OrthoDB" id="10257471at2759"/>
<proteinExistence type="predicted"/>
<keyword evidence="3" id="KW-1185">Reference proteome</keyword>
<dbReference type="Pfam" id="PF25372">
    <property type="entry name" value="DUF7885"/>
    <property type="match status" value="1"/>
</dbReference>
<accession>A0A9N9XRD4</accession>
<dbReference type="InterPro" id="IPR057207">
    <property type="entry name" value="FBXL15_LRR"/>
</dbReference>
<reference evidence="2" key="1">
    <citation type="submission" date="2022-01" db="EMBL/GenBank/DDBJ databases">
        <authorList>
            <person name="King R."/>
        </authorList>
    </citation>
    <scope>NUCLEOTIDE SEQUENCE</scope>
</reference>
<dbReference type="InterPro" id="IPR032675">
    <property type="entry name" value="LRR_dom_sf"/>
</dbReference>
<dbReference type="AlphaFoldDB" id="A0A9N9XRD4"/>
<dbReference type="SMART" id="SM00367">
    <property type="entry name" value="LRR_CC"/>
    <property type="match status" value="4"/>
</dbReference>
<gene>
    <name evidence="2" type="ORF">PHYEVI_LOCUS10770</name>
</gene>
<sequence length="266" mass="29687">MNKPAHPWQRPISSLYSLTLEYVVNNLNVYVNENDDRISALPHQIKNRLLKKFTATSRFMHKKVNFKTALKSIVNKQTSSINLLLADIDDDVLHIIGTCENVKDLYLSGIDASISTKGLIRLLENCHNLVTFILSECPAINDAVLECIADNCPNINGLDINGSSVTDAGIKKLSNLKRLRCINLSATKITDEGIVHLVKGPSGSVLKELIIENAEISEFGLRQIAEHCPNLEVLSFYNIDKRDDATCPTFSSELKNLKQLSWTVVW</sequence>
<organism evidence="2 3">
    <name type="scientific">Phyllotreta striolata</name>
    <name type="common">Striped flea beetle</name>
    <name type="synonym">Crioceris striolata</name>
    <dbReference type="NCBI Taxonomy" id="444603"/>
    <lineage>
        <taxon>Eukaryota</taxon>
        <taxon>Metazoa</taxon>
        <taxon>Ecdysozoa</taxon>
        <taxon>Arthropoda</taxon>
        <taxon>Hexapoda</taxon>
        <taxon>Insecta</taxon>
        <taxon>Pterygota</taxon>
        <taxon>Neoptera</taxon>
        <taxon>Endopterygota</taxon>
        <taxon>Coleoptera</taxon>
        <taxon>Polyphaga</taxon>
        <taxon>Cucujiformia</taxon>
        <taxon>Chrysomeloidea</taxon>
        <taxon>Chrysomelidae</taxon>
        <taxon>Galerucinae</taxon>
        <taxon>Alticini</taxon>
        <taxon>Phyllotreta</taxon>
    </lineage>
</organism>
<dbReference type="GO" id="GO:0031146">
    <property type="term" value="P:SCF-dependent proteasomal ubiquitin-dependent protein catabolic process"/>
    <property type="evidence" value="ECO:0007669"/>
    <property type="project" value="TreeGrafter"/>
</dbReference>
<dbReference type="Proteomes" id="UP001153712">
    <property type="component" value="Chromosome 8"/>
</dbReference>
<evidence type="ECO:0000313" key="3">
    <source>
        <dbReference type="Proteomes" id="UP001153712"/>
    </source>
</evidence>
<dbReference type="SUPFAM" id="SSF52047">
    <property type="entry name" value="RNI-like"/>
    <property type="match status" value="1"/>
</dbReference>
<evidence type="ECO:0000313" key="2">
    <source>
        <dbReference type="EMBL" id="CAG9864515.1"/>
    </source>
</evidence>
<name>A0A9N9XRD4_PHYSR</name>
<dbReference type="Gene3D" id="3.80.10.10">
    <property type="entry name" value="Ribonuclease Inhibitor"/>
    <property type="match status" value="1"/>
</dbReference>
<protein>
    <recommendedName>
        <fullName evidence="1">F-box/LRR-repeat protein 15-like leucin rich repeat domain-containing protein</fullName>
    </recommendedName>
</protein>
<dbReference type="GO" id="GO:0019005">
    <property type="term" value="C:SCF ubiquitin ligase complex"/>
    <property type="evidence" value="ECO:0007669"/>
    <property type="project" value="TreeGrafter"/>
</dbReference>
<evidence type="ECO:0000259" key="1">
    <source>
        <dbReference type="Pfam" id="PF25372"/>
    </source>
</evidence>
<dbReference type="InterPro" id="IPR006553">
    <property type="entry name" value="Leu-rich_rpt_Cys-con_subtyp"/>
</dbReference>